<feature type="signal peptide" evidence="1">
    <location>
        <begin position="1"/>
        <end position="28"/>
    </location>
</feature>
<feature type="chain" id="PRO_5016361197" evidence="1">
    <location>
        <begin position="29"/>
        <end position="844"/>
    </location>
</feature>
<evidence type="ECO:0000313" key="2">
    <source>
        <dbReference type="EMBL" id="RAV19837.1"/>
    </source>
</evidence>
<protein>
    <submittedName>
        <fullName evidence="2">Uncharacterized protein</fullName>
    </submittedName>
</protein>
<dbReference type="RefSeq" id="WP_113032267.1">
    <property type="nucleotide sequence ID" value="NZ_QMFB01000010.1"/>
</dbReference>
<organism evidence="2 3">
    <name type="scientific">Paenibacillus contaminans</name>
    <dbReference type="NCBI Taxonomy" id="450362"/>
    <lineage>
        <taxon>Bacteria</taxon>
        <taxon>Bacillati</taxon>
        <taxon>Bacillota</taxon>
        <taxon>Bacilli</taxon>
        <taxon>Bacillales</taxon>
        <taxon>Paenibacillaceae</taxon>
        <taxon>Paenibacillus</taxon>
    </lineage>
</organism>
<comment type="caution">
    <text evidence="2">The sequence shown here is derived from an EMBL/GenBank/DDBJ whole genome shotgun (WGS) entry which is preliminary data.</text>
</comment>
<dbReference type="OrthoDB" id="2675985at2"/>
<evidence type="ECO:0000256" key="1">
    <source>
        <dbReference type="SAM" id="SignalP"/>
    </source>
</evidence>
<sequence length="844" mass="91867">MKRHYKNRIAVATLAFALSTGTVLPVLADNGAAVSQSDTIAPVQSIGSVWLNSSSYIELKQAAVMPGDDGNTVVFTVSYTNGSDTEMRFIDYWVRLNNKSGTAFTVSLLPQDKEKNIIPAHSTMEVNFYAKVNASTDLSDLNFKMIKWDFSAANYERALGTITVPEDYSLDTPIGQSRLISIAGSSLKTNVKKVTIGKNEDSFLTSVSLNMENAGMKSVTLPGLSYAIMTSEGLVYQLTETGAAAEGPDKPAPSATLAPRVKKEVQLTASIPNSVDPEGWKLVVTNKIDDKVGYIPLAYFMLPASTSSDPTTSPVNEKQPIDVNGMSVDTGISRVSLSKNDKDYLVNLFFNFENNGSKAVSIKGYQFELLTKDGLTYPLTLDTPEFMLNPKASKEVQLSVNVPASVSLEDLKLNLKSASGGSNYPIASYKVPKATTNDVSLGIEYPYEGKDGSYTAKLNSVQRLPWEDEDIISAEVTIGNKGSSSLALPALQGYFLLDGGVKVEAKLSKLDNVISVPGRSGVKYILYAKIPYSSMFSDLKLIVQDKVDDKTTNTVAEFKHNSDLLRIPQVAKDQVHKLADTGKSAELKINQVLTYSNSNTDLFYAELEVKNTEKRAAAAGKLAGYWKTKDDMYYPAYFSGVTQKIAPNGKAIVAIWSKVPKGYTMADMSLVLGEAMGASTGAEGKGTETTEAYVRAFAMQLPDEASTTVKSNLDGLNVGGYTVSLADFKLNNFDGKKLSLSFNYKLGKSEGLLPELTDKRHKLVMEVVDSKQKYEQAYDLGVDGETSSWKLGTDTATFEGTSTDYIAIRMNESQSYKVNVYAEFDGHRKLLASTSYGWYDNLNK</sequence>
<evidence type="ECO:0000313" key="3">
    <source>
        <dbReference type="Proteomes" id="UP000250369"/>
    </source>
</evidence>
<keyword evidence="3" id="KW-1185">Reference proteome</keyword>
<dbReference type="AlphaFoldDB" id="A0A329MPJ3"/>
<proteinExistence type="predicted"/>
<gene>
    <name evidence="2" type="ORF">DQG23_18050</name>
</gene>
<name>A0A329MPJ3_9BACL</name>
<accession>A0A329MPJ3</accession>
<reference evidence="2 3" key="1">
    <citation type="journal article" date="2009" name="Int. J. Syst. Evol. Microbiol.">
        <title>Paenibacillus contaminans sp. nov., isolated from a contaminated laboratory plate.</title>
        <authorList>
            <person name="Chou J.H."/>
            <person name="Lee J.H."/>
            <person name="Lin M.C."/>
            <person name="Chang P.S."/>
            <person name="Arun A.B."/>
            <person name="Young C.C."/>
            <person name="Chen W.M."/>
        </authorList>
    </citation>
    <scope>NUCLEOTIDE SEQUENCE [LARGE SCALE GENOMIC DNA]</scope>
    <source>
        <strain evidence="2 3">CKOBP-6</strain>
    </source>
</reference>
<dbReference type="EMBL" id="QMFB01000010">
    <property type="protein sequence ID" value="RAV19837.1"/>
    <property type="molecule type" value="Genomic_DNA"/>
</dbReference>
<dbReference type="Proteomes" id="UP000250369">
    <property type="component" value="Unassembled WGS sequence"/>
</dbReference>
<keyword evidence="1" id="KW-0732">Signal</keyword>